<proteinExistence type="predicted"/>
<accession>A0A8T3B4B8</accession>
<dbReference type="SUPFAM" id="SSF56672">
    <property type="entry name" value="DNA/RNA polymerases"/>
    <property type="match status" value="1"/>
</dbReference>
<protein>
    <recommendedName>
        <fullName evidence="3">Reverse transcriptase</fullName>
    </recommendedName>
</protein>
<evidence type="ECO:0000313" key="2">
    <source>
        <dbReference type="Proteomes" id="UP000829196"/>
    </source>
</evidence>
<name>A0A8T3B4B8_DENNO</name>
<dbReference type="PANTHER" id="PTHR24559:SF444">
    <property type="entry name" value="REVERSE TRANSCRIPTASE DOMAIN-CONTAINING PROTEIN"/>
    <property type="match status" value="1"/>
</dbReference>
<dbReference type="EMBL" id="JAGYWB010000011">
    <property type="protein sequence ID" value="KAI0503835.1"/>
    <property type="molecule type" value="Genomic_DNA"/>
</dbReference>
<evidence type="ECO:0000313" key="1">
    <source>
        <dbReference type="EMBL" id="KAI0503835.1"/>
    </source>
</evidence>
<dbReference type="InterPro" id="IPR043502">
    <property type="entry name" value="DNA/RNA_pol_sf"/>
</dbReference>
<dbReference type="Gene3D" id="3.10.10.10">
    <property type="entry name" value="HIV Type 1 Reverse Transcriptase, subunit A, domain 1"/>
    <property type="match status" value="1"/>
</dbReference>
<dbReference type="PANTHER" id="PTHR24559">
    <property type="entry name" value="TRANSPOSON TY3-I GAG-POL POLYPROTEIN"/>
    <property type="match status" value="1"/>
</dbReference>
<organism evidence="1 2">
    <name type="scientific">Dendrobium nobile</name>
    <name type="common">Orchid</name>
    <dbReference type="NCBI Taxonomy" id="94219"/>
    <lineage>
        <taxon>Eukaryota</taxon>
        <taxon>Viridiplantae</taxon>
        <taxon>Streptophyta</taxon>
        <taxon>Embryophyta</taxon>
        <taxon>Tracheophyta</taxon>
        <taxon>Spermatophyta</taxon>
        <taxon>Magnoliopsida</taxon>
        <taxon>Liliopsida</taxon>
        <taxon>Asparagales</taxon>
        <taxon>Orchidaceae</taxon>
        <taxon>Epidendroideae</taxon>
        <taxon>Malaxideae</taxon>
        <taxon>Dendrobiinae</taxon>
        <taxon>Dendrobium</taxon>
    </lineage>
</organism>
<sequence>MPGIDPEVIVHSLKVNPANKPIIQKKQNFAPDRQQAIEQEVDKLLKAGFIREVHHSTWLANVVLLRKGSGAWRMCIDYINLTRPTQKTAFLFHVSTN</sequence>
<comment type="caution">
    <text evidence="1">The sequence shown here is derived from an EMBL/GenBank/DDBJ whole genome shotgun (WGS) entry which is preliminary data.</text>
</comment>
<gene>
    <name evidence="1" type="ORF">KFK09_014778</name>
</gene>
<dbReference type="InterPro" id="IPR053134">
    <property type="entry name" value="RNA-dir_DNA_polymerase"/>
</dbReference>
<reference evidence="1" key="1">
    <citation type="journal article" date="2022" name="Front. Genet.">
        <title>Chromosome-Scale Assembly of the Dendrobium nobile Genome Provides Insights Into the Molecular Mechanism of the Biosynthesis of the Medicinal Active Ingredient of Dendrobium.</title>
        <authorList>
            <person name="Xu Q."/>
            <person name="Niu S.-C."/>
            <person name="Li K.-L."/>
            <person name="Zheng P.-J."/>
            <person name="Zhang X.-J."/>
            <person name="Jia Y."/>
            <person name="Liu Y."/>
            <person name="Niu Y.-X."/>
            <person name="Yu L.-H."/>
            <person name="Chen D.-F."/>
            <person name="Zhang G.-Q."/>
        </authorList>
    </citation>
    <scope>NUCLEOTIDE SEQUENCE</scope>
    <source>
        <tissue evidence="1">Leaf</tissue>
    </source>
</reference>
<keyword evidence="2" id="KW-1185">Reference proteome</keyword>
<dbReference type="AlphaFoldDB" id="A0A8T3B4B8"/>
<dbReference type="OrthoDB" id="1031194at2759"/>
<evidence type="ECO:0008006" key="3">
    <source>
        <dbReference type="Google" id="ProtNLM"/>
    </source>
</evidence>
<dbReference type="Proteomes" id="UP000829196">
    <property type="component" value="Unassembled WGS sequence"/>
</dbReference>